<evidence type="ECO:0000256" key="4">
    <source>
        <dbReference type="SAM" id="MobiDB-lite"/>
    </source>
</evidence>
<feature type="domain" description="HMG box" evidence="5">
    <location>
        <begin position="22"/>
        <end position="92"/>
    </location>
</feature>
<dbReference type="EMBL" id="KQ086092">
    <property type="protein sequence ID" value="KLO08422.1"/>
    <property type="molecule type" value="Genomic_DNA"/>
</dbReference>
<sequence length="95" mass="10600">MNTAQKKTSASSSNNARPSSYIPRPPNAFILFRASFVRAHSANSANNSIGSTSLSKLAGQAWRALPASEREVWERKALAAQAEHRKKYPDWRFRP</sequence>
<dbReference type="InterPro" id="IPR009071">
    <property type="entry name" value="HMG_box_dom"/>
</dbReference>
<dbReference type="InParanoid" id="A0A0H2RAL0"/>
<dbReference type="CDD" id="cd01389">
    <property type="entry name" value="HMG-box_ROX1-like"/>
    <property type="match status" value="1"/>
</dbReference>
<dbReference type="OrthoDB" id="6247875at2759"/>
<feature type="DNA-binding region" description="HMG box" evidence="3">
    <location>
        <begin position="22"/>
        <end position="92"/>
    </location>
</feature>
<dbReference type="PROSITE" id="PS50118">
    <property type="entry name" value="HMG_BOX_2"/>
    <property type="match status" value="1"/>
</dbReference>
<dbReference type="AlphaFoldDB" id="A0A0H2RAL0"/>
<dbReference type="Pfam" id="PF00505">
    <property type="entry name" value="HMG_box"/>
    <property type="match status" value="1"/>
</dbReference>
<dbReference type="Proteomes" id="UP000053477">
    <property type="component" value="Unassembled WGS sequence"/>
</dbReference>
<dbReference type="SMART" id="SM00398">
    <property type="entry name" value="HMG"/>
    <property type="match status" value="1"/>
</dbReference>
<evidence type="ECO:0000256" key="1">
    <source>
        <dbReference type="ARBA" id="ARBA00023125"/>
    </source>
</evidence>
<feature type="non-terminal residue" evidence="6">
    <location>
        <position position="95"/>
    </location>
</feature>
<keyword evidence="2" id="KW-0804">Transcription</keyword>
<protein>
    <recommendedName>
        <fullName evidence="5">HMG box domain-containing protein</fullName>
    </recommendedName>
</protein>
<name>A0A0H2RAL0_9AGAM</name>
<evidence type="ECO:0000313" key="7">
    <source>
        <dbReference type="Proteomes" id="UP000053477"/>
    </source>
</evidence>
<dbReference type="InterPro" id="IPR036910">
    <property type="entry name" value="HMG_box_dom_sf"/>
</dbReference>
<dbReference type="Gene3D" id="1.10.30.10">
    <property type="entry name" value="High mobility group box domain"/>
    <property type="match status" value="1"/>
</dbReference>
<keyword evidence="1 3" id="KW-0238">DNA-binding</keyword>
<evidence type="ECO:0000259" key="5">
    <source>
        <dbReference type="PROSITE" id="PS50118"/>
    </source>
</evidence>
<evidence type="ECO:0000256" key="2">
    <source>
        <dbReference type="ARBA" id="ARBA00023163"/>
    </source>
</evidence>
<gene>
    <name evidence="6" type="ORF">SCHPADRAFT_835366</name>
</gene>
<dbReference type="GO" id="GO:0000978">
    <property type="term" value="F:RNA polymerase II cis-regulatory region sequence-specific DNA binding"/>
    <property type="evidence" value="ECO:0007669"/>
    <property type="project" value="TreeGrafter"/>
</dbReference>
<organism evidence="6 7">
    <name type="scientific">Schizopora paradoxa</name>
    <dbReference type="NCBI Taxonomy" id="27342"/>
    <lineage>
        <taxon>Eukaryota</taxon>
        <taxon>Fungi</taxon>
        <taxon>Dikarya</taxon>
        <taxon>Basidiomycota</taxon>
        <taxon>Agaricomycotina</taxon>
        <taxon>Agaricomycetes</taxon>
        <taxon>Hymenochaetales</taxon>
        <taxon>Schizoporaceae</taxon>
        <taxon>Schizopora</taxon>
    </lineage>
</organism>
<feature type="region of interest" description="Disordered" evidence="4">
    <location>
        <begin position="1"/>
        <end position="25"/>
    </location>
</feature>
<reference evidence="6 7" key="1">
    <citation type="submission" date="2015-04" db="EMBL/GenBank/DDBJ databases">
        <title>Complete genome sequence of Schizopora paradoxa KUC8140, a cosmopolitan wood degrader in East Asia.</title>
        <authorList>
            <consortium name="DOE Joint Genome Institute"/>
            <person name="Min B."/>
            <person name="Park H."/>
            <person name="Jang Y."/>
            <person name="Kim J.-J."/>
            <person name="Kim K.H."/>
            <person name="Pangilinan J."/>
            <person name="Lipzen A."/>
            <person name="Riley R."/>
            <person name="Grigoriev I.V."/>
            <person name="Spatafora J.W."/>
            <person name="Choi I.-G."/>
        </authorList>
    </citation>
    <scope>NUCLEOTIDE SEQUENCE [LARGE SCALE GENOMIC DNA]</scope>
    <source>
        <strain evidence="6 7">KUC8140</strain>
    </source>
</reference>
<proteinExistence type="predicted"/>
<dbReference type="SUPFAM" id="SSF47095">
    <property type="entry name" value="HMG-box"/>
    <property type="match status" value="1"/>
</dbReference>
<evidence type="ECO:0000313" key="6">
    <source>
        <dbReference type="EMBL" id="KLO08422.1"/>
    </source>
</evidence>
<dbReference type="InterPro" id="IPR050140">
    <property type="entry name" value="SRY-related_HMG-box_TF-like"/>
</dbReference>
<dbReference type="GO" id="GO:0001228">
    <property type="term" value="F:DNA-binding transcription activator activity, RNA polymerase II-specific"/>
    <property type="evidence" value="ECO:0007669"/>
    <property type="project" value="TreeGrafter"/>
</dbReference>
<dbReference type="GO" id="GO:0030154">
    <property type="term" value="P:cell differentiation"/>
    <property type="evidence" value="ECO:0007669"/>
    <property type="project" value="TreeGrafter"/>
</dbReference>
<evidence type="ECO:0000256" key="3">
    <source>
        <dbReference type="PROSITE-ProRule" id="PRU00267"/>
    </source>
</evidence>
<dbReference type="GO" id="GO:0005634">
    <property type="term" value="C:nucleus"/>
    <property type="evidence" value="ECO:0007669"/>
    <property type="project" value="UniProtKB-UniRule"/>
</dbReference>
<dbReference type="PANTHER" id="PTHR10270:SF161">
    <property type="entry name" value="SEX-DETERMINING REGION Y PROTEIN"/>
    <property type="match status" value="1"/>
</dbReference>
<keyword evidence="7" id="KW-1185">Reference proteome</keyword>
<dbReference type="PANTHER" id="PTHR10270">
    <property type="entry name" value="SOX TRANSCRIPTION FACTOR"/>
    <property type="match status" value="1"/>
</dbReference>
<dbReference type="STRING" id="27342.A0A0H2RAL0"/>
<accession>A0A0H2RAL0</accession>
<feature type="compositionally biased region" description="Low complexity" evidence="4">
    <location>
        <begin position="9"/>
        <end position="20"/>
    </location>
</feature>
<keyword evidence="3" id="KW-0539">Nucleus</keyword>